<dbReference type="RefSeq" id="WP_188921415.1">
    <property type="nucleotide sequence ID" value="NZ_BMPZ01000007.1"/>
</dbReference>
<evidence type="ECO:0000256" key="6">
    <source>
        <dbReference type="ARBA" id="ARBA00022692"/>
    </source>
</evidence>
<dbReference type="EMBL" id="BMPZ01000007">
    <property type="protein sequence ID" value="GGI86534.1"/>
    <property type="molecule type" value="Genomic_DNA"/>
</dbReference>
<evidence type="ECO:0000256" key="1">
    <source>
        <dbReference type="ARBA" id="ARBA00004429"/>
    </source>
</evidence>
<dbReference type="GO" id="GO:0005886">
    <property type="term" value="C:plasma membrane"/>
    <property type="evidence" value="ECO:0007669"/>
    <property type="project" value="UniProtKB-SubCell"/>
</dbReference>
<feature type="transmembrane region" description="Helical" evidence="15">
    <location>
        <begin position="74"/>
        <end position="92"/>
    </location>
</feature>
<feature type="disulfide bond" description="Redox-active" evidence="14">
    <location>
        <begin position="40"/>
        <end position="43"/>
    </location>
</feature>
<dbReference type="GO" id="GO:0009055">
    <property type="term" value="F:electron transfer activity"/>
    <property type="evidence" value="ECO:0007669"/>
    <property type="project" value="UniProtKB-UniRule"/>
</dbReference>
<proteinExistence type="inferred from homology"/>
<feature type="topological domain" description="Periplasmic" evidence="14">
    <location>
        <begin position="90"/>
        <end position="144"/>
    </location>
</feature>
<evidence type="ECO:0000256" key="11">
    <source>
        <dbReference type="ARBA" id="ARBA00023157"/>
    </source>
</evidence>
<feature type="topological domain" description="Cytoplasmic" evidence="14">
    <location>
        <begin position="164"/>
        <end position="175"/>
    </location>
</feature>
<keyword evidence="5" id="KW-0997">Cell inner membrane</keyword>
<dbReference type="InterPro" id="IPR022920">
    <property type="entry name" value="Disulphide_bond_form_DsbB"/>
</dbReference>
<keyword evidence="17" id="KW-1185">Reference proteome</keyword>
<dbReference type="PANTHER" id="PTHR36570">
    <property type="entry name" value="DISULFIDE BOND FORMATION PROTEIN B"/>
    <property type="match status" value="1"/>
</dbReference>
<dbReference type="InterPro" id="IPR003752">
    <property type="entry name" value="DiS_bond_form_DsbB/BdbC"/>
</dbReference>
<evidence type="ECO:0000256" key="15">
    <source>
        <dbReference type="SAM" id="Phobius"/>
    </source>
</evidence>
<evidence type="ECO:0000256" key="10">
    <source>
        <dbReference type="ARBA" id="ARBA00023136"/>
    </source>
</evidence>
<comment type="similarity">
    <text evidence="2 14">Belongs to the DsbB family.</text>
</comment>
<reference evidence="16" key="2">
    <citation type="submission" date="2020-09" db="EMBL/GenBank/DDBJ databases">
        <authorList>
            <person name="Sun Q."/>
            <person name="Ohkuma M."/>
        </authorList>
    </citation>
    <scope>NUCLEOTIDE SEQUENCE</scope>
    <source>
        <strain evidence="16">JCM 30804</strain>
    </source>
</reference>
<keyword evidence="11 14" id="KW-1015">Disulfide bond</keyword>
<evidence type="ECO:0000313" key="16">
    <source>
        <dbReference type="EMBL" id="GGI86534.1"/>
    </source>
</evidence>
<feature type="transmembrane region" description="Helical" evidence="15">
    <location>
        <begin position="12"/>
        <end position="32"/>
    </location>
</feature>
<evidence type="ECO:0000256" key="7">
    <source>
        <dbReference type="ARBA" id="ARBA00022982"/>
    </source>
</evidence>
<feature type="transmembrane region" description="Helical" evidence="15">
    <location>
        <begin position="44"/>
        <end position="62"/>
    </location>
</feature>
<organism evidence="16 17">
    <name type="scientific">Shewanella gelidii</name>
    <dbReference type="NCBI Taxonomy" id="1642821"/>
    <lineage>
        <taxon>Bacteria</taxon>
        <taxon>Pseudomonadati</taxon>
        <taxon>Pseudomonadota</taxon>
        <taxon>Gammaproteobacteria</taxon>
        <taxon>Alteromonadales</taxon>
        <taxon>Shewanellaceae</taxon>
        <taxon>Shewanella</taxon>
    </lineage>
</organism>
<feature type="disulfide bond" description="Redox-active" evidence="14">
    <location>
        <begin position="104"/>
        <end position="130"/>
    </location>
</feature>
<keyword evidence="4 14" id="KW-1003">Cell membrane</keyword>
<dbReference type="SUPFAM" id="SSF158442">
    <property type="entry name" value="DsbB-like"/>
    <property type="match status" value="1"/>
</dbReference>
<keyword evidence="13 14" id="KW-0676">Redox-active center</keyword>
<keyword evidence="10 14" id="KW-0472">Membrane</keyword>
<keyword evidence="8 14" id="KW-1133">Transmembrane helix</keyword>
<accession>A0A917JTU0</accession>
<keyword evidence="3 14" id="KW-0813">Transport</keyword>
<feature type="topological domain" description="Cytoplasmic" evidence="14">
    <location>
        <begin position="1"/>
        <end position="13"/>
    </location>
</feature>
<comment type="subcellular location">
    <subcellularLocation>
        <location evidence="1">Cell inner membrane</location>
        <topology evidence="1">Multi-pass membrane protein</topology>
    </subcellularLocation>
    <subcellularLocation>
        <location evidence="14">Cell membrane</location>
        <topology evidence="14">Multi-pass membrane protein</topology>
    </subcellularLocation>
</comment>
<evidence type="ECO:0000256" key="8">
    <source>
        <dbReference type="ARBA" id="ARBA00022989"/>
    </source>
</evidence>
<comment type="caution">
    <text evidence="16">The sequence shown here is derived from an EMBL/GenBank/DDBJ whole genome shotgun (WGS) entry which is preliminary data.</text>
</comment>
<dbReference type="GO" id="GO:0015035">
    <property type="term" value="F:protein-disulfide reductase activity"/>
    <property type="evidence" value="ECO:0007669"/>
    <property type="project" value="UniProtKB-UniRule"/>
</dbReference>
<keyword evidence="6 14" id="KW-0812">Transmembrane</keyword>
<evidence type="ECO:0000256" key="12">
    <source>
        <dbReference type="ARBA" id="ARBA00023186"/>
    </source>
</evidence>
<keyword evidence="9 14" id="KW-0560">Oxidoreductase</keyword>
<comment type="function">
    <text evidence="14">Required for disulfide bond formation in some periplasmic proteins. Acts by oxidizing the DsbA protein.</text>
</comment>
<dbReference type="Proteomes" id="UP000613743">
    <property type="component" value="Unassembled WGS sequence"/>
</dbReference>
<evidence type="ECO:0000256" key="4">
    <source>
        <dbReference type="ARBA" id="ARBA00022475"/>
    </source>
</evidence>
<dbReference type="PANTHER" id="PTHR36570:SF2">
    <property type="entry name" value="DISULFIDE BOND FORMATION PROTEIN B"/>
    <property type="match status" value="1"/>
</dbReference>
<feature type="transmembrane region" description="Helical" evidence="15">
    <location>
        <begin position="145"/>
        <end position="167"/>
    </location>
</feature>
<dbReference type="AlphaFoldDB" id="A0A917JTU0"/>
<evidence type="ECO:0000313" key="17">
    <source>
        <dbReference type="Proteomes" id="UP000613743"/>
    </source>
</evidence>
<gene>
    <name evidence="14 16" type="primary">dsbB</name>
    <name evidence="16" type="ORF">GCM10009332_24860</name>
</gene>
<evidence type="ECO:0000256" key="14">
    <source>
        <dbReference type="HAMAP-Rule" id="MF_00286"/>
    </source>
</evidence>
<keyword evidence="7 14" id="KW-0249">Electron transport</keyword>
<dbReference type="GO" id="GO:0006457">
    <property type="term" value="P:protein folding"/>
    <property type="evidence" value="ECO:0007669"/>
    <property type="project" value="InterPro"/>
</dbReference>
<evidence type="ECO:0000256" key="9">
    <source>
        <dbReference type="ARBA" id="ARBA00023002"/>
    </source>
</evidence>
<reference evidence="16" key="1">
    <citation type="journal article" date="2014" name="Int. J. Syst. Evol. Microbiol.">
        <title>Complete genome sequence of Corynebacterium casei LMG S-19264T (=DSM 44701T), isolated from a smear-ripened cheese.</title>
        <authorList>
            <consortium name="US DOE Joint Genome Institute (JGI-PGF)"/>
            <person name="Walter F."/>
            <person name="Albersmeier A."/>
            <person name="Kalinowski J."/>
            <person name="Ruckert C."/>
        </authorList>
    </citation>
    <scope>NUCLEOTIDE SEQUENCE</scope>
    <source>
        <strain evidence="16">JCM 30804</strain>
    </source>
</reference>
<protein>
    <recommendedName>
        <fullName evidence="14">Disulfide bond formation protein B</fullName>
    </recommendedName>
    <alternativeName>
        <fullName evidence="14">Disulfide oxidoreductase</fullName>
    </alternativeName>
</protein>
<feature type="topological domain" description="Periplasmic" evidence="14">
    <location>
        <begin position="31"/>
        <end position="48"/>
    </location>
</feature>
<evidence type="ECO:0000256" key="2">
    <source>
        <dbReference type="ARBA" id="ARBA00008823"/>
    </source>
</evidence>
<keyword evidence="12 14" id="KW-0143">Chaperone</keyword>
<evidence type="ECO:0000256" key="5">
    <source>
        <dbReference type="ARBA" id="ARBA00022519"/>
    </source>
</evidence>
<dbReference type="NCBIfam" id="NF002485">
    <property type="entry name" value="PRK01749.1"/>
    <property type="match status" value="1"/>
</dbReference>
<dbReference type="InterPro" id="IPR023380">
    <property type="entry name" value="DsbB-like_sf"/>
</dbReference>
<dbReference type="Pfam" id="PF02600">
    <property type="entry name" value="DsbB"/>
    <property type="match status" value="1"/>
</dbReference>
<evidence type="ECO:0000256" key="3">
    <source>
        <dbReference type="ARBA" id="ARBA00022448"/>
    </source>
</evidence>
<evidence type="ECO:0000256" key="13">
    <source>
        <dbReference type="ARBA" id="ARBA00023284"/>
    </source>
</evidence>
<dbReference type="HAMAP" id="MF_00286">
    <property type="entry name" value="DsbB"/>
    <property type="match status" value="1"/>
</dbReference>
<dbReference type="InterPro" id="IPR050183">
    <property type="entry name" value="DsbB"/>
</dbReference>
<name>A0A917JTU0_9GAMM</name>
<sequence length="175" mass="19668">MQPLISVCRSRKSWLALTIGAILLEVIALFFQYGMHLEPCVMCIYQRVAVMGLIFAGLIGMIQPQHFLIRSLGFVIWGISAAWGLSVAIELVDIQTNPSPFATCPFLPEFPSWMPLHDWLPSVFMPTGMCSEVPWQLFGITMGQWMIGVFSVMLVICILLLPFSFVLSKYSKVPH</sequence>
<comment type="caution">
    <text evidence="14">Lacks conserved residue(s) required for the propagation of feature annotation.</text>
</comment>
<dbReference type="Gene3D" id="1.20.1550.10">
    <property type="entry name" value="DsbB-like"/>
    <property type="match status" value="1"/>
</dbReference>